<name>A0A2H4TXM0_ECOLX</name>
<accession>A0A2H4TXM0</accession>
<protein>
    <submittedName>
        <fullName evidence="1">Uncharacterized protein</fullName>
    </submittedName>
</protein>
<organism evidence="1 2">
    <name type="scientific">Escherichia coli</name>
    <dbReference type="NCBI Taxonomy" id="562"/>
    <lineage>
        <taxon>Bacteria</taxon>
        <taxon>Pseudomonadati</taxon>
        <taxon>Pseudomonadota</taxon>
        <taxon>Gammaproteobacteria</taxon>
        <taxon>Enterobacterales</taxon>
        <taxon>Enterobacteriaceae</taxon>
        <taxon>Escherichia</taxon>
    </lineage>
</organism>
<reference evidence="1 2" key="1">
    <citation type="submission" date="2017-11" db="EMBL/GenBank/DDBJ databases">
        <title>Escherichia coli CV839-15 Genome sequencing and assembly.</title>
        <authorList>
            <person name="Li Z."/>
            <person name="Song N."/>
            <person name="Li W."/>
            <person name="Philip H.R."/>
            <person name="Bu Z."/>
            <person name="Siguo L."/>
        </authorList>
    </citation>
    <scope>NUCLEOTIDE SEQUENCE [LARGE SCALE GENOMIC DNA]</scope>
    <source>
        <strain evidence="1 2">CV839-15</strain>
    </source>
</reference>
<dbReference type="EMBL" id="CP024978">
    <property type="protein sequence ID" value="ATZ34270.1"/>
    <property type="molecule type" value="Genomic_DNA"/>
</dbReference>
<evidence type="ECO:0000313" key="1">
    <source>
        <dbReference type="EMBL" id="ATZ34270.1"/>
    </source>
</evidence>
<dbReference type="Proteomes" id="UP000236551">
    <property type="component" value="Chromosome"/>
</dbReference>
<gene>
    <name evidence="1" type="ORF">CV83915_03993</name>
</gene>
<dbReference type="RefSeq" id="WP_063079367.1">
    <property type="nucleotide sequence ID" value="NZ_JAQMVD010000001.1"/>
</dbReference>
<proteinExistence type="predicted"/>
<dbReference type="AlphaFoldDB" id="A0A2H4TXM0"/>
<sequence length="257" mass="29339">MNKENMTRQGMNYKEREALKAFAGQCEKHGDIQSLTRTLVMIAHWMRQSKAVSFTEYASQWTEAQRERSDGNHSTPEMAKQWPFSGKQCINPGGSDYYPYGTEKERQNDEVEIKHAVTVILAAYPFFNRDGLELYSRDKAWQHPLDYAPFMAEAMSCLRWIRENNLTDCKIASFPGKNPTSYGLKHCVERVNQRRAKGDGQPTEPTYITNGALIAAMVASGYRMKRTGRMNCLFNISHKQLKRALMTGPVKNGEHTA</sequence>
<evidence type="ECO:0000313" key="2">
    <source>
        <dbReference type="Proteomes" id="UP000236551"/>
    </source>
</evidence>